<accession>A0A6N3FRR9</accession>
<feature type="transmembrane region" description="Helical" evidence="5">
    <location>
        <begin position="333"/>
        <end position="357"/>
    </location>
</feature>
<dbReference type="SUPFAM" id="SSF103473">
    <property type="entry name" value="MFS general substrate transporter"/>
    <property type="match status" value="1"/>
</dbReference>
<dbReference type="RefSeq" id="WP_009609246.1">
    <property type="nucleotide sequence ID" value="NZ_BQNE01000001.1"/>
</dbReference>
<feature type="transmembrane region" description="Helical" evidence="5">
    <location>
        <begin position="59"/>
        <end position="78"/>
    </location>
</feature>
<feature type="transmembrane region" description="Helical" evidence="5">
    <location>
        <begin position="180"/>
        <end position="201"/>
    </location>
</feature>
<evidence type="ECO:0000256" key="2">
    <source>
        <dbReference type="ARBA" id="ARBA00022692"/>
    </source>
</evidence>
<dbReference type="Pfam" id="PF07690">
    <property type="entry name" value="MFS_1"/>
    <property type="match status" value="1"/>
</dbReference>
<feature type="domain" description="Major facilitator superfamily (MFS) profile" evidence="6">
    <location>
        <begin position="15"/>
        <end position="423"/>
    </location>
</feature>
<feature type="transmembrane region" description="Helical" evidence="5">
    <location>
        <begin position="115"/>
        <end position="134"/>
    </location>
</feature>
<feature type="transmembrane region" description="Helical" evidence="5">
    <location>
        <begin position="369"/>
        <end position="391"/>
    </location>
</feature>
<evidence type="ECO:0000313" key="7">
    <source>
        <dbReference type="EMBL" id="VYU54711.1"/>
    </source>
</evidence>
<feature type="transmembrane region" description="Helical" evidence="5">
    <location>
        <begin position="15"/>
        <end position="39"/>
    </location>
</feature>
<dbReference type="Gene3D" id="1.20.1250.20">
    <property type="entry name" value="MFS general substrate transporter like domains"/>
    <property type="match status" value="2"/>
</dbReference>
<comment type="subcellular location">
    <subcellularLocation>
        <location evidence="1">Cell membrane</location>
        <topology evidence="1">Multi-pass membrane protein</topology>
    </subcellularLocation>
</comment>
<name>A0A6N3FRR9_EGGLN</name>
<dbReference type="InterPro" id="IPR020846">
    <property type="entry name" value="MFS_dom"/>
</dbReference>
<dbReference type="PANTHER" id="PTHR11360:SF284">
    <property type="entry name" value="EG:103B4.3 PROTEIN-RELATED"/>
    <property type="match status" value="1"/>
</dbReference>
<feature type="transmembrane region" description="Helical" evidence="5">
    <location>
        <begin position="397"/>
        <end position="419"/>
    </location>
</feature>
<keyword evidence="2 5" id="KW-0812">Transmembrane</keyword>
<gene>
    <name evidence="7" type="primary">yhjX_1</name>
    <name evidence="7" type="ORF">ELLFYP107_00871</name>
</gene>
<protein>
    <submittedName>
        <fullName evidence="7">Putative MFS-type transporter YhjX</fullName>
    </submittedName>
</protein>
<dbReference type="GeneID" id="69511211"/>
<evidence type="ECO:0000256" key="5">
    <source>
        <dbReference type="SAM" id="Phobius"/>
    </source>
</evidence>
<evidence type="ECO:0000256" key="1">
    <source>
        <dbReference type="ARBA" id="ARBA00004651"/>
    </source>
</evidence>
<dbReference type="GO" id="GO:0005886">
    <property type="term" value="C:plasma membrane"/>
    <property type="evidence" value="ECO:0007669"/>
    <property type="project" value="UniProtKB-SubCell"/>
</dbReference>
<feature type="transmembrane region" description="Helical" evidence="5">
    <location>
        <begin position="306"/>
        <end position="327"/>
    </location>
</feature>
<feature type="transmembrane region" description="Helical" evidence="5">
    <location>
        <begin position="239"/>
        <end position="260"/>
    </location>
</feature>
<keyword evidence="4 5" id="KW-0472">Membrane</keyword>
<dbReference type="InterPro" id="IPR036259">
    <property type="entry name" value="MFS_trans_sf"/>
</dbReference>
<reference evidence="7" key="1">
    <citation type="submission" date="2019-11" db="EMBL/GenBank/DDBJ databases">
        <authorList>
            <person name="Feng L."/>
        </authorList>
    </citation>
    <scope>NUCLEOTIDE SEQUENCE</scope>
    <source>
        <strain evidence="7">ElentaLFYP107</strain>
    </source>
</reference>
<dbReference type="AlphaFoldDB" id="A0A6N3FRR9"/>
<feature type="transmembrane region" description="Helical" evidence="5">
    <location>
        <begin position="146"/>
        <end position="168"/>
    </location>
</feature>
<keyword evidence="3 5" id="KW-1133">Transmembrane helix</keyword>
<feature type="transmembrane region" description="Helical" evidence="5">
    <location>
        <begin position="90"/>
        <end position="109"/>
    </location>
</feature>
<dbReference type="PROSITE" id="PS51257">
    <property type="entry name" value="PROKAR_LIPOPROTEIN"/>
    <property type="match status" value="1"/>
</dbReference>
<feature type="transmembrane region" description="Helical" evidence="5">
    <location>
        <begin position="272"/>
        <end position="294"/>
    </location>
</feature>
<dbReference type="PANTHER" id="PTHR11360">
    <property type="entry name" value="MONOCARBOXYLATE TRANSPORTER"/>
    <property type="match status" value="1"/>
</dbReference>
<dbReference type="InterPro" id="IPR050327">
    <property type="entry name" value="Proton-linked_MCT"/>
</dbReference>
<evidence type="ECO:0000256" key="3">
    <source>
        <dbReference type="ARBA" id="ARBA00022989"/>
    </source>
</evidence>
<evidence type="ECO:0000259" key="6">
    <source>
        <dbReference type="PROSITE" id="PS50850"/>
    </source>
</evidence>
<dbReference type="GO" id="GO:0022857">
    <property type="term" value="F:transmembrane transporter activity"/>
    <property type="evidence" value="ECO:0007669"/>
    <property type="project" value="InterPro"/>
</dbReference>
<dbReference type="EMBL" id="CACRTT010000032">
    <property type="protein sequence ID" value="VYU54711.1"/>
    <property type="molecule type" value="Genomic_DNA"/>
</dbReference>
<dbReference type="PROSITE" id="PS50850">
    <property type="entry name" value="MFS"/>
    <property type="match status" value="1"/>
</dbReference>
<sequence length="431" mass="46102">MSTATQKAKMSSRHVLLIITGIMLTFGCSALTFSTWTNFQPVVSEAMGMVTSTGAIDTAPFALYITVLYLTMTVVSPMAGKLIQKMDIRIILSVSAALVGIAFILMSIYTEIWQFYISGVLLGLGEISILWLAIPTLMNRWFKKSAGFFIGICMAMTGVGGAIWNSLFTALNSSGTSYQTIYLIWGIVALATSLPFTLFCIRSTPEEVGLQPYGAEIAEDGTVEKAKGLSASKAMKSPVFYAVFIYAGIINFLTIIAPQFPSYMRSLGAAGTVAYDVAVVGGVMSVAVMVAQAISKVAMGGFADKNAKVTMITAFVAGVAGILLVWLGVQSEIALYAGACIYGFFFASAVVLCPIVVRQVFGTREYSEIYSRVSVFVNLMGAFGATIWAFLGSNFGYDSVFIVGIVGQVVVLLCGLYAFGKQKSVQAQWTE</sequence>
<proteinExistence type="predicted"/>
<dbReference type="InterPro" id="IPR011701">
    <property type="entry name" value="MFS"/>
</dbReference>
<evidence type="ECO:0000256" key="4">
    <source>
        <dbReference type="ARBA" id="ARBA00023136"/>
    </source>
</evidence>
<organism evidence="7">
    <name type="scientific">Eggerthella lenta</name>
    <name type="common">Eubacterium lentum</name>
    <dbReference type="NCBI Taxonomy" id="84112"/>
    <lineage>
        <taxon>Bacteria</taxon>
        <taxon>Bacillati</taxon>
        <taxon>Actinomycetota</taxon>
        <taxon>Coriobacteriia</taxon>
        <taxon>Eggerthellales</taxon>
        <taxon>Eggerthellaceae</taxon>
        <taxon>Eggerthella</taxon>
    </lineage>
</organism>